<sequence length="21" mass="2130">MRAVADRFGGTGVGQGPARAR</sequence>
<dbReference type="EMBL" id="AATQ01000001">
    <property type="protein sequence ID" value="EAU48772.1"/>
    <property type="molecule type" value="Genomic_DNA"/>
</dbReference>
<evidence type="ECO:0000313" key="3">
    <source>
        <dbReference type="Proteomes" id="UP000006230"/>
    </source>
</evidence>
<keyword evidence="3" id="KW-1185">Reference proteome</keyword>
<evidence type="ECO:0000313" key="2">
    <source>
        <dbReference type="EMBL" id="EAU48772.1"/>
    </source>
</evidence>
<organism evidence="2 3">
    <name type="scientific">Salipiger bermudensis (strain DSM 26914 / JCM 13377 / KCTC 12554 / HTCC2601)</name>
    <name type="common">Pelagibaca bermudensis</name>
    <dbReference type="NCBI Taxonomy" id="314265"/>
    <lineage>
        <taxon>Bacteria</taxon>
        <taxon>Pseudomonadati</taxon>
        <taxon>Pseudomonadota</taxon>
        <taxon>Alphaproteobacteria</taxon>
        <taxon>Rhodobacterales</taxon>
        <taxon>Roseobacteraceae</taxon>
        <taxon>Salipiger</taxon>
    </lineage>
</organism>
<protein>
    <submittedName>
        <fullName evidence="2">Uncharacterized protein</fullName>
    </submittedName>
</protein>
<evidence type="ECO:0000256" key="1">
    <source>
        <dbReference type="SAM" id="MobiDB-lite"/>
    </source>
</evidence>
<dbReference type="HOGENOM" id="CLU_3426638_0_0_5"/>
<comment type="caution">
    <text evidence="2">The sequence shown here is derived from an EMBL/GenBank/DDBJ whole genome shotgun (WGS) entry which is preliminary data.</text>
</comment>
<dbReference type="Proteomes" id="UP000006230">
    <property type="component" value="Unassembled WGS sequence"/>
</dbReference>
<feature type="region of interest" description="Disordered" evidence="1">
    <location>
        <begin position="1"/>
        <end position="21"/>
    </location>
</feature>
<name>Q0FVY0_SALBH</name>
<proteinExistence type="predicted"/>
<dbReference type="STRING" id="314265.R2601_04328"/>
<reference evidence="2 3" key="1">
    <citation type="journal article" date="2010" name="J. Bacteriol.">
        <title>Genome sequences of Pelagibaca bermudensis HTCC2601T and Maritimibacter alkaliphilus HTCC2654T, the type strains of two marine Roseobacter genera.</title>
        <authorList>
            <person name="Thrash J.C."/>
            <person name="Cho J.C."/>
            <person name="Ferriera S."/>
            <person name="Johnson J."/>
            <person name="Vergin K.L."/>
            <person name="Giovannoni S.J."/>
        </authorList>
    </citation>
    <scope>NUCLEOTIDE SEQUENCE [LARGE SCALE GENOMIC DNA]</scope>
    <source>
        <strain evidence="3">DSM 26914 / JCM 13377 / KCTC 12554 / HTCC2601</strain>
    </source>
</reference>
<gene>
    <name evidence="2" type="ORF">R2601_04328</name>
</gene>
<dbReference type="AlphaFoldDB" id="Q0FVY0"/>
<accession>Q0FVY0</accession>